<accession>A0A7V5XGJ0</accession>
<evidence type="ECO:0000256" key="1">
    <source>
        <dbReference type="ARBA" id="ARBA00022982"/>
    </source>
</evidence>
<sequence>MGKIIVCIKGVPKPGMTKVDPETHTLKRESLELILNPNDRVALEMAGRLKNNYNTEVIVISMGPPNVIPLLKHVYALGADQMILLSDRAFAGSDTLATSYVLAKAIERLSPFSLVLMGLKSIDGETAQVPPETASLLGIPSLTNVKNLFMENDKWIAIREIDYGEEEVEVTPPLVASISPTAFDYIRPPSLKRLIEVKNKEPLIWQAKDLNLDLQKLGLQGSPTQVIEVFEKKLEAKGLILEGNPEELVEKLLEIFKDKGLIKL</sequence>
<dbReference type="PANTHER" id="PTHR21294:SF17">
    <property type="entry name" value="PROTEIN FIXA"/>
    <property type="match status" value="1"/>
</dbReference>
<dbReference type="InterPro" id="IPR033948">
    <property type="entry name" value="ETF_beta_N"/>
</dbReference>
<dbReference type="AlphaFoldDB" id="A0A7V5XGJ0"/>
<organism evidence="3">
    <name type="scientific">Thermodesulfobacterium geofontis</name>
    <dbReference type="NCBI Taxonomy" id="1295609"/>
    <lineage>
        <taxon>Bacteria</taxon>
        <taxon>Pseudomonadati</taxon>
        <taxon>Thermodesulfobacteriota</taxon>
        <taxon>Thermodesulfobacteria</taxon>
        <taxon>Thermodesulfobacteriales</taxon>
        <taxon>Thermodesulfobacteriaceae</taxon>
        <taxon>Thermodesulfobacterium</taxon>
    </lineage>
</organism>
<dbReference type="InterPro" id="IPR014730">
    <property type="entry name" value="ETF_a/b_N"/>
</dbReference>
<dbReference type="EMBL" id="DRWR01000079">
    <property type="protein sequence ID" value="HHQ16045.1"/>
    <property type="molecule type" value="Genomic_DNA"/>
</dbReference>
<proteinExistence type="predicted"/>
<name>A0A7V5XGJ0_9BACT</name>
<evidence type="ECO:0000313" key="3">
    <source>
        <dbReference type="EMBL" id="HHQ16045.1"/>
    </source>
</evidence>
<dbReference type="SUPFAM" id="SSF52402">
    <property type="entry name" value="Adenine nucleotide alpha hydrolases-like"/>
    <property type="match status" value="1"/>
</dbReference>
<gene>
    <name evidence="3" type="ORF">ENM15_04440</name>
</gene>
<dbReference type="PIRSF" id="PIRSF000090">
    <property type="entry name" value="Beta-ETF"/>
    <property type="match status" value="1"/>
</dbReference>
<protein>
    <submittedName>
        <fullName evidence="3">Electron transfer flavoprotein subunit beta/FixA family protein</fullName>
    </submittedName>
</protein>
<dbReference type="InterPro" id="IPR014729">
    <property type="entry name" value="Rossmann-like_a/b/a_fold"/>
</dbReference>
<dbReference type="GO" id="GO:0009055">
    <property type="term" value="F:electron transfer activity"/>
    <property type="evidence" value="ECO:0007669"/>
    <property type="project" value="InterPro"/>
</dbReference>
<keyword evidence="1" id="KW-0813">Transport</keyword>
<dbReference type="CDD" id="cd01714">
    <property type="entry name" value="ETF_beta"/>
    <property type="match status" value="1"/>
</dbReference>
<reference evidence="3" key="1">
    <citation type="journal article" date="2020" name="mSystems">
        <title>Genome- and Community-Level Interaction Insights into Carbon Utilization and Element Cycling Functions of Hydrothermarchaeota in Hydrothermal Sediment.</title>
        <authorList>
            <person name="Zhou Z."/>
            <person name="Liu Y."/>
            <person name="Xu W."/>
            <person name="Pan J."/>
            <person name="Luo Z.H."/>
            <person name="Li M."/>
        </authorList>
    </citation>
    <scope>NUCLEOTIDE SEQUENCE [LARGE SCALE GENOMIC DNA]</scope>
    <source>
        <strain evidence="3">SpSt-106</strain>
    </source>
</reference>
<feature type="domain" description="Electron transfer flavoprotein alpha/beta-subunit N-terminal" evidence="2">
    <location>
        <begin position="23"/>
        <end position="214"/>
    </location>
</feature>
<dbReference type="InterPro" id="IPR012255">
    <property type="entry name" value="ETF_b"/>
</dbReference>
<dbReference type="PANTHER" id="PTHR21294">
    <property type="entry name" value="ELECTRON TRANSFER FLAVOPROTEIN BETA-SUBUNIT"/>
    <property type="match status" value="1"/>
</dbReference>
<dbReference type="Pfam" id="PF01012">
    <property type="entry name" value="ETF"/>
    <property type="match status" value="1"/>
</dbReference>
<dbReference type="SMART" id="SM00893">
    <property type="entry name" value="ETF"/>
    <property type="match status" value="1"/>
</dbReference>
<evidence type="ECO:0000259" key="2">
    <source>
        <dbReference type="SMART" id="SM00893"/>
    </source>
</evidence>
<keyword evidence="1" id="KW-0249">Electron transport</keyword>
<comment type="caution">
    <text evidence="3">The sequence shown here is derived from an EMBL/GenBank/DDBJ whole genome shotgun (WGS) entry which is preliminary data.</text>
</comment>
<dbReference type="Gene3D" id="3.40.50.620">
    <property type="entry name" value="HUPs"/>
    <property type="match status" value="1"/>
</dbReference>